<accession>A0A1S3FSI6</accession>
<evidence type="ECO:0000256" key="1">
    <source>
        <dbReference type="SAM" id="MobiDB-lite"/>
    </source>
</evidence>
<feature type="compositionally biased region" description="Low complexity" evidence="1">
    <location>
        <begin position="95"/>
        <end position="105"/>
    </location>
</feature>
<reference evidence="3" key="1">
    <citation type="submission" date="2025-08" db="UniProtKB">
        <authorList>
            <consortium name="RefSeq"/>
        </authorList>
    </citation>
    <scope>IDENTIFICATION</scope>
    <source>
        <tissue evidence="3">Kidney</tissue>
    </source>
</reference>
<keyword evidence="2" id="KW-1185">Reference proteome</keyword>
<feature type="compositionally biased region" description="Basic and acidic residues" evidence="1">
    <location>
        <begin position="41"/>
        <end position="65"/>
    </location>
</feature>
<dbReference type="AlphaFoldDB" id="A0A1S3FSI6"/>
<gene>
    <name evidence="3" type="primary">LOC105991423</name>
</gene>
<dbReference type="KEGG" id="dord:105991423"/>
<feature type="compositionally biased region" description="Pro residues" evidence="1">
    <location>
        <begin position="138"/>
        <end position="157"/>
    </location>
</feature>
<evidence type="ECO:0000313" key="3">
    <source>
        <dbReference type="RefSeq" id="XP_012879528.1"/>
    </source>
</evidence>
<dbReference type="RefSeq" id="XP_012879528.1">
    <property type="nucleotide sequence ID" value="XM_013024074.1"/>
</dbReference>
<feature type="compositionally biased region" description="Gly residues" evidence="1">
    <location>
        <begin position="110"/>
        <end position="119"/>
    </location>
</feature>
<feature type="region of interest" description="Disordered" evidence="1">
    <location>
        <begin position="28"/>
        <end position="269"/>
    </location>
</feature>
<organism evidence="2 3">
    <name type="scientific">Dipodomys ordii</name>
    <name type="common">Ord's kangaroo rat</name>
    <dbReference type="NCBI Taxonomy" id="10020"/>
    <lineage>
        <taxon>Eukaryota</taxon>
        <taxon>Metazoa</taxon>
        <taxon>Chordata</taxon>
        <taxon>Craniata</taxon>
        <taxon>Vertebrata</taxon>
        <taxon>Euteleostomi</taxon>
        <taxon>Mammalia</taxon>
        <taxon>Eutheria</taxon>
        <taxon>Euarchontoglires</taxon>
        <taxon>Glires</taxon>
        <taxon>Rodentia</taxon>
        <taxon>Castorimorpha</taxon>
        <taxon>Heteromyidae</taxon>
        <taxon>Dipodomyinae</taxon>
        <taxon>Dipodomys</taxon>
    </lineage>
</organism>
<dbReference type="InParanoid" id="A0A1S3FSI6"/>
<dbReference type="GeneID" id="105991423"/>
<evidence type="ECO:0000313" key="2">
    <source>
        <dbReference type="Proteomes" id="UP000081671"/>
    </source>
</evidence>
<dbReference type="Proteomes" id="UP000081671">
    <property type="component" value="Unplaced"/>
</dbReference>
<proteinExistence type="predicted"/>
<sequence>MGEGRERVVENTNSLHTGVHTPNLVGAFLPSPPLPTPFLPDGRRGEVPSRGPQARERGWVGERRGAGRPWRLAAFLPRRDRQGGAPPLRPRRLGRPASGSPALGPRTRRVGGGLRGVGGRRLAAGARRRRPLSGAPSRPLPLPPADNGVPAPPPAPAPGLKARGPQPTPTARPTHGYPSSSVPRRCRRRRPNEPHGGCRVPRRAPSSRTAYGRARRRSSATAELQRPTDAGSHKQTSDLANSVRRAGVTVIGSQTPPTRTGGVGGRSRK</sequence>
<name>A0A1S3FSI6_DIPOR</name>
<protein>
    <submittedName>
        <fullName evidence="3">Proline-rich protein HaeIII subfamily 1-like</fullName>
    </submittedName>
</protein>